<evidence type="ECO:0000256" key="7">
    <source>
        <dbReference type="ARBA" id="ARBA00022840"/>
    </source>
</evidence>
<dbReference type="SMART" id="SM00028">
    <property type="entry name" value="TPR"/>
    <property type="match status" value="5"/>
</dbReference>
<dbReference type="PROSITE" id="PS50109">
    <property type="entry name" value="HIS_KIN"/>
    <property type="match status" value="1"/>
</dbReference>
<dbReference type="InterPro" id="IPR036890">
    <property type="entry name" value="HATPase_C_sf"/>
</dbReference>
<keyword evidence="7" id="KW-0067">ATP-binding</keyword>
<protein>
    <recommendedName>
        <fullName evidence="2">histidine kinase</fullName>
        <ecNumber evidence="2">2.7.13.3</ecNumber>
    </recommendedName>
</protein>
<keyword evidence="8" id="KW-0175">Coiled coil</keyword>
<gene>
    <name evidence="11" type="ORF">LV83_02189</name>
</gene>
<feature type="transmembrane region" description="Helical" evidence="9">
    <location>
        <begin position="419"/>
        <end position="440"/>
    </location>
</feature>
<dbReference type="Gene3D" id="1.25.40.10">
    <property type="entry name" value="Tetratricopeptide repeat domain"/>
    <property type="match status" value="2"/>
</dbReference>
<dbReference type="GO" id="GO:0004673">
    <property type="term" value="F:protein histidine kinase activity"/>
    <property type="evidence" value="ECO:0007669"/>
    <property type="project" value="UniProtKB-EC"/>
</dbReference>
<dbReference type="Gene3D" id="3.30.450.20">
    <property type="entry name" value="PAS domain"/>
    <property type="match status" value="1"/>
</dbReference>
<evidence type="ECO:0000313" key="11">
    <source>
        <dbReference type="EMBL" id="RAI90178.1"/>
    </source>
</evidence>
<evidence type="ECO:0000256" key="9">
    <source>
        <dbReference type="SAM" id="Phobius"/>
    </source>
</evidence>
<dbReference type="Gene3D" id="3.30.565.10">
    <property type="entry name" value="Histidine kinase-like ATPase, C-terminal domain"/>
    <property type="match status" value="1"/>
</dbReference>
<dbReference type="SMART" id="SM00387">
    <property type="entry name" value="HATPase_c"/>
    <property type="match status" value="1"/>
</dbReference>
<dbReference type="Pfam" id="PF13424">
    <property type="entry name" value="TPR_12"/>
    <property type="match status" value="1"/>
</dbReference>
<evidence type="ECO:0000313" key="12">
    <source>
        <dbReference type="Proteomes" id="UP000249610"/>
    </source>
</evidence>
<keyword evidence="9" id="KW-1133">Transmembrane helix</keyword>
<keyword evidence="9" id="KW-0812">Transmembrane</keyword>
<dbReference type="Proteomes" id="UP000249610">
    <property type="component" value="Unassembled WGS sequence"/>
</dbReference>
<evidence type="ECO:0000256" key="6">
    <source>
        <dbReference type="ARBA" id="ARBA00022777"/>
    </source>
</evidence>
<feature type="coiled-coil region" evidence="8">
    <location>
        <begin position="381"/>
        <end position="408"/>
    </location>
</feature>
<comment type="catalytic activity">
    <reaction evidence="1">
        <text>ATP + protein L-histidine = ADP + protein N-phospho-L-histidine.</text>
        <dbReference type="EC" id="2.7.13.3"/>
    </reaction>
</comment>
<comment type="caution">
    <text evidence="11">The sequence shown here is derived from an EMBL/GenBank/DDBJ whole genome shotgun (WGS) entry which is preliminary data.</text>
</comment>
<keyword evidence="4" id="KW-0808">Transferase</keyword>
<dbReference type="SUPFAM" id="SSF48452">
    <property type="entry name" value="TPR-like"/>
    <property type="match status" value="2"/>
</dbReference>
<dbReference type="InterPro" id="IPR019734">
    <property type="entry name" value="TPR_rpt"/>
</dbReference>
<evidence type="ECO:0000256" key="1">
    <source>
        <dbReference type="ARBA" id="ARBA00000085"/>
    </source>
</evidence>
<evidence type="ECO:0000256" key="3">
    <source>
        <dbReference type="ARBA" id="ARBA00022553"/>
    </source>
</evidence>
<evidence type="ECO:0000256" key="8">
    <source>
        <dbReference type="SAM" id="Coils"/>
    </source>
</evidence>
<dbReference type="SUPFAM" id="SSF55874">
    <property type="entry name" value="ATPase domain of HSP90 chaperone/DNA topoisomerase II/histidine kinase"/>
    <property type="match status" value="1"/>
</dbReference>
<dbReference type="EC" id="2.7.13.3" evidence="2"/>
<dbReference type="Pfam" id="PF07568">
    <property type="entry name" value="HisKA_2"/>
    <property type="match status" value="1"/>
</dbReference>
<accession>A0A327PD32</accession>
<keyword evidence="3" id="KW-0597">Phosphoprotein</keyword>
<dbReference type="InterPro" id="IPR011990">
    <property type="entry name" value="TPR-like_helical_dom_sf"/>
</dbReference>
<keyword evidence="6 11" id="KW-0418">Kinase</keyword>
<evidence type="ECO:0000256" key="4">
    <source>
        <dbReference type="ARBA" id="ARBA00022679"/>
    </source>
</evidence>
<organism evidence="11 12">
    <name type="scientific">Algoriphagus yeomjeoni</name>
    <dbReference type="NCBI Taxonomy" id="291403"/>
    <lineage>
        <taxon>Bacteria</taxon>
        <taxon>Pseudomonadati</taxon>
        <taxon>Bacteroidota</taxon>
        <taxon>Cytophagia</taxon>
        <taxon>Cytophagales</taxon>
        <taxon>Cyclobacteriaceae</taxon>
        <taxon>Algoriphagus</taxon>
    </lineage>
</organism>
<dbReference type="InterPro" id="IPR003594">
    <property type="entry name" value="HATPase_dom"/>
</dbReference>
<dbReference type="InterPro" id="IPR005467">
    <property type="entry name" value="His_kinase_dom"/>
</dbReference>
<name>A0A327PD32_9BACT</name>
<evidence type="ECO:0000256" key="5">
    <source>
        <dbReference type="ARBA" id="ARBA00022741"/>
    </source>
</evidence>
<sequence length="655" mass="75039">MIFLYLKMNKFFLITLFLISFSGFAQIEVRNGLFLYDEVFVESDDFQSDYLEELEKSLSVIPIDSVLRLQVLNDLGYYYHTRNLKIALGYIEMGLEEARDKNESYWEGKLLVSQGAILLRMEQLDLAEKALTDAISKIPENESWLLYTNLGYVYERKGILGEAFVYASKTLEIGEKYGDTKAVAMAYSDMSNLFWKQGKFDAALSYGLKSLEIFEKRGLKDLDYDFTFHLVGQYMVDLDRPKEAIVYFTKSVEIGERYGFYNNLSDTYIAMANLQAKMGEFSEAQISGLKALRYAELLENEFMIMRSYMSLGKVGNASKDFAKAADYLETSILEATENFGDKFYLSLVYEELSKAYEGQGNFQKSLVASRKSDELRRDVFTAEADKQVAQLQTEMDVAQKENTIMLQEAKLSRQRILQVFYLTLAGVLIIILFLLFRVFLRKKKYSTLLEKKNEEKEFLLKEIHHRVKNNLETISSLLTLQIAKIGDPKFKQIMEDTYTRVQSMGMIHLSLYKEGNLKKVEMKEFFNGLGRFVFDTFDASDRIRFEANMPPIELDVDVAIPIGLIVNELISNSLKYAFPNQKSGQICVQLLEKEGNLYLKVSDDGIGIMEDSTIKGTGFGRELISLLTRQLDGKMTLVNDEGAAFSFEFQLNTAA</sequence>
<dbReference type="PANTHER" id="PTHR41523:SF8">
    <property type="entry name" value="ETHYLENE RESPONSE SENSOR PROTEIN"/>
    <property type="match status" value="1"/>
</dbReference>
<dbReference type="Pfam" id="PF02518">
    <property type="entry name" value="HATPase_c"/>
    <property type="match status" value="1"/>
</dbReference>
<dbReference type="AlphaFoldDB" id="A0A327PD32"/>
<keyword evidence="12" id="KW-1185">Reference proteome</keyword>
<keyword evidence="9" id="KW-0472">Membrane</keyword>
<keyword evidence="5" id="KW-0547">Nucleotide-binding</keyword>
<reference evidence="11 12" key="1">
    <citation type="submission" date="2018-06" db="EMBL/GenBank/DDBJ databases">
        <title>Genomic Encyclopedia of Archaeal and Bacterial Type Strains, Phase II (KMG-II): from individual species to whole genera.</title>
        <authorList>
            <person name="Goeker M."/>
        </authorList>
    </citation>
    <scope>NUCLEOTIDE SEQUENCE [LARGE SCALE GENOMIC DNA]</scope>
    <source>
        <strain evidence="11 12">DSM 23446</strain>
    </source>
</reference>
<dbReference type="GO" id="GO:0005524">
    <property type="term" value="F:ATP binding"/>
    <property type="evidence" value="ECO:0007669"/>
    <property type="project" value="UniProtKB-KW"/>
</dbReference>
<evidence type="ECO:0000259" key="10">
    <source>
        <dbReference type="PROSITE" id="PS50109"/>
    </source>
</evidence>
<dbReference type="InterPro" id="IPR011495">
    <property type="entry name" value="Sig_transdc_His_kin_sub2_dim/P"/>
</dbReference>
<dbReference type="PANTHER" id="PTHR41523">
    <property type="entry name" value="TWO-COMPONENT SYSTEM SENSOR PROTEIN"/>
    <property type="match status" value="1"/>
</dbReference>
<feature type="domain" description="Histidine kinase" evidence="10">
    <location>
        <begin position="462"/>
        <end position="655"/>
    </location>
</feature>
<dbReference type="EMBL" id="QLLK01000005">
    <property type="protein sequence ID" value="RAI90178.1"/>
    <property type="molecule type" value="Genomic_DNA"/>
</dbReference>
<proteinExistence type="predicted"/>
<evidence type="ECO:0000256" key="2">
    <source>
        <dbReference type="ARBA" id="ARBA00012438"/>
    </source>
</evidence>